<dbReference type="PROSITE" id="PS50110">
    <property type="entry name" value="RESPONSE_REGULATORY"/>
    <property type="match status" value="1"/>
</dbReference>
<sequence>MNTQPTVFIIDDDHDVRGGMALQLGAYGFTVESFASCKDFLAIFDPQATGCLVLDVCMPNMTDPELQAELLRRDISIPIIFLSGYEDISVAVKVIKAWAVDFLTKPVNGQNLRDSVRTAMAINQQRYW</sequence>
<dbReference type="AlphaFoldDB" id="A0A2S5CGI6"/>
<dbReference type="Gene3D" id="3.40.50.2300">
    <property type="match status" value="1"/>
</dbReference>
<dbReference type="SMART" id="SM00448">
    <property type="entry name" value="REC"/>
    <property type="match status" value="1"/>
</dbReference>
<dbReference type="EMBL" id="PGFZ01000021">
    <property type="protein sequence ID" value="POZ49852.1"/>
    <property type="molecule type" value="Genomic_DNA"/>
</dbReference>
<evidence type="ECO:0000259" key="3">
    <source>
        <dbReference type="PROSITE" id="PS50110"/>
    </source>
</evidence>
<feature type="domain" description="Response regulatory" evidence="3">
    <location>
        <begin position="6"/>
        <end position="120"/>
    </location>
</feature>
<reference evidence="4 5" key="1">
    <citation type="submission" date="2017-11" db="EMBL/GenBank/DDBJ databases">
        <title>Draft Genome Sequence of Methylobacter psychrotolerans Sph1T, an Obligate Methanotroph from Low-Temperature Environments.</title>
        <authorList>
            <person name="Oshkin I.Y."/>
            <person name="Miroshnikov K."/>
            <person name="Belova S.E."/>
            <person name="Korzhenkov A."/>
            <person name="Toshchakov S.V."/>
            <person name="Dedysh S.N."/>
        </authorList>
    </citation>
    <scope>NUCLEOTIDE SEQUENCE [LARGE SCALE GENOMIC DNA]</scope>
    <source>
        <strain evidence="4 5">Sph1</strain>
    </source>
</reference>
<dbReference type="Proteomes" id="UP000237423">
    <property type="component" value="Unassembled WGS sequence"/>
</dbReference>
<dbReference type="PANTHER" id="PTHR44591:SF25">
    <property type="entry name" value="CHEMOTAXIS TWO-COMPONENT RESPONSE REGULATOR"/>
    <property type="match status" value="1"/>
</dbReference>
<protein>
    <submittedName>
        <fullName evidence="4">Nitrogen regulation protein NR(I)</fullName>
    </submittedName>
</protein>
<evidence type="ECO:0000313" key="4">
    <source>
        <dbReference type="EMBL" id="POZ49852.1"/>
    </source>
</evidence>
<dbReference type="SUPFAM" id="SSF52172">
    <property type="entry name" value="CheY-like"/>
    <property type="match status" value="1"/>
</dbReference>
<dbReference type="GO" id="GO:0000160">
    <property type="term" value="P:phosphorelay signal transduction system"/>
    <property type="evidence" value="ECO:0007669"/>
    <property type="project" value="InterPro"/>
</dbReference>
<feature type="modified residue" description="4-aspartylphosphate" evidence="2">
    <location>
        <position position="55"/>
    </location>
</feature>
<dbReference type="Pfam" id="PF00072">
    <property type="entry name" value="Response_reg"/>
    <property type="match status" value="1"/>
</dbReference>
<dbReference type="InterPro" id="IPR001789">
    <property type="entry name" value="Sig_transdc_resp-reg_receiver"/>
</dbReference>
<evidence type="ECO:0000256" key="2">
    <source>
        <dbReference type="PROSITE-ProRule" id="PRU00169"/>
    </source>
</evidence>
<keyword evidence="1 2" id="KW-0597">Phosphoprotein</keyword>
<dbReference type="InterPro" id="IPR050595">
    <property type="entry name" value="Bact_response_regulator"/>
</dbReference>
<name>A0A2S5CGI6_9GAMM</name>
<comment type="caution">
    <text evidence="4">The sequence shown here is derived from an EMBL/GenBank/DDBJ whole genome shotgun (WGS) entry which is preliminary data.</text>
</comment>
<dbReference type="PANTHER" id="PTHR44591">
    <property type="entry name" value="STRESS RESPONSE REGULATOR PROTEIN 1"/>
    <property type="match status" value="1"/>
</dbReference>
<organism evidence="4 5">
    <name type="scientific">Methylovulum psychrotolerans</name>
    <dbReference type="NCBI Taxonomy" id="1704499"/>
    <lineage>
        <taxon>Bacteria</taxon>
        <taxon>Pseudomonadati</taxon>
        <taxon>Pseudomonadota</taxon>
        <taxon>Gammaproteobacteria</taxon>
        <taxon>Methylococcales</taxon>
        <taxon>Methylococcaceae</taxon>
        <taxon>Methylovulum</taxon>
    </lineage>
</organism>
<accession>A0A2S5CGI6</accession>
<evidence type="ECO:0000313" key="5">
    <source>
        <dbReference type="Proteomes" id="UP000237423"/>
    </source>
</evidence>
<gene>
    <name evidence="4" type="primary">ntrC_3</name>
    <name evidence="4" type="ORF">AADEFJLK_04368</name>
</gene>
<evidence type="ECO:0000256" key="1">
    <source>
        <dbReference type="ARBA" id="ARBA00022553"/>
    </source>
</evidence>
<dbReference type="InterPro" id="IPR011006">
    <property type="entry name" value="CheY-like_superfamily"/>
</dbReference>
<proteinExistence type="predicted"/>
<dbReference type="RefSeq" id="WP_103975784.1">
    <property type="nucleotide sequence ID" value="NZ_PGFZ01000021.1"/>
</dbReference>